<dbReference type="EMBL" id="ML179346">
    <property type="protein sequence ID" value="THU90091.1"/>
    <property type="molecule type" value="Genomic_DNA"/>
</dbReference>
<evidence type="ECO:0000313" key="2">
    <source>
        <dbReference type="Proteomes" id="UP000297245"/>
    </source>
</evidence>
<protein>
    <submittedName>
        <fullName evidence="1">Uncharacterized protein</fullName>
    </submittedName>
</protein>
<sequence length="116" mass="13461">MRRDAIAIFKHGQCQGWTGTKDTVTQHWIAILLKRAREILSDNPRKKSDELVTELTEWLDGQPGEKMNPLLDISGLDPTRDTLVEILHTILLGIVKYVWFMFHSKLSEEQQRLFTT</sequence>
<organism evidence="1 2">
    <name type="scientific">Dendrothele bispora (strain CBS 962.96)</name>
    <dbReference type="NCBI Taxonomy" id="1314807"/>
    <lineage>
        <taxon>Eukaryota</taxon>
        <taxon>Fungi</taxon>
        <taxon>Dikarya</taxon>
        <taxon>Basidiomycota</taxon>
        <taxon>Agaricomycotina</taxon>
        <taxon>Agaricomycetes</taxon>
        <taxon>Agaricomycetidae</taxon>
        <taxon>Agaricales</taxon>
        <taxon>Agaricales incertae sedis</taxon>
        <taxon>Dendrothele</taxon>
    </lineage>
</organism>
<dbReference type="AlphaFoldDB" id="A0A4S8LLY1"/>
<dbReference type="Proteomes" id="UP000297245">
    <property type="component" value="Unassembled WGS sequence"/>
</dbReference>
<proteinExistence type="predicted"/>
<evidence type="ECO:0000313" key="1">
    <source>
        <dbReference type="EMBL" id="THU90091.1"/>
    </source>
</evidence>
<reference evidence="1 2" key="1">
    <citation type="journal article" date="2019" name="Nat. Ecol. Evol.">
        <title>Megaphylogeny resolves global patterns of mushroom evolution.</title>
        <authorList>
            <person name="Varga T."/>
            <person name="Krizsan K."/>
            <person name="Foldi C."/>
            <person name="Dima B."/>
            <person name="Sanchez-Garcia M."/>
            <person name="Sanchez-Ramirez S."/>
            <person name="Szollosi G.J."/>
            <person name="Szarkandi J.G."/>
            <person name="Papp V."/>
            <person name="Albert L."/>
            <person name="Andreopoulos W."/>
            <person name="Angelini C."/>
            <person name="Antonin V."/>
            <person name="Barry K.W."/>
            <person name="Bougher N.L."/>
            <person name="Buchanan P."/>
            <person name="Buyck B."/>
            <person name="Bense V."/>
            <person name="Catcheside P."/>
            <person name="Chovatia M."/>
            <person name="Cooper J."/>
            <person name="Damon W."/>
            <person name="Desjardin D."/>
            <person name="Finy P."/>
            <person name="Geml J."/>
            <person name="Haridas S."/>
            <person name="Hughes K."/>
            <person name="Justo A."/>
            <person name="Karasinski D."/>
            <person name="Kautmanova I."/>
            <person name="Kiss B."/>
            <person name="Kocsube S."/>
            <person name="Kotiranta H."/>
            <person name="LaButti K.M."/>
            <person name="Lechner B.E."/>
            <person name="Liimatainen K."/>
            <person name="Lipzen A."/>
            <person name="Lukacs Z."/>
            <person name="Mihaltcheva S."/>
            <person name="Morgado L.N."/>
            <person name="Niskanen T."/>
            <person name="Noordeloos M.E."/>
            <person name="Ohm R.A."/>
            <person name="Ortiz-Santana B."/>
            <person name="Ovrebo C."/>
            <person name="Racz N."/>
            <person name="Riley R."/>
            <person name="Savchenko A."/>
            <person name="Shiryaev A."/>
            <person name="Soop K."/>
            <person name="Spirin V."/>
            <person name="Szebenyi C."/>
            <person name="Tomsovsky M."/>
            <person name="Tulloss R.E."/>
            <person name="Uehling J."/>
            <person name="Grigoriev I.V."/>
            <person name="Vagvolgyi C."/>
            <person name="Papp T."/>
            <person name="Martin F.M."/>
            <person name="Miettinen O."/>
            <person name="Hibbett D.S."/>
            <person name="Nagy L.G."/>
        </authorList>
    </citation>
    <scope>NUCLEOTIDE SEQUENCE [LARGE SCALE GENOMIC DNA]</scope>
    <source>
        <strain evidence="1 2">CBS 962.96</strain>
    </source>
</reference>
<gene>
    <name evidence="1" type="ORF">K435DRAFT_864639</name>
</gene>
<accession>A0A4S8LLY1</accession>
<dbReference type="OrthoDB" id="2506088at2759"/>
<keyword evidence="2" id="KW-1185">Reference proteome</keyword>
<name>A0A4S8LLY1_DENBC</name>